<dbReference type="Proteomes" id="UP001153678">
    <property type="component" value="Unassembled WGS sequence"/>
</dbReference>
<dbReference type="InterPro" id="IPR036322">
    <property type="entry name" value="WD40_repeat_dom_sf"/>
</dbReference>
<feature type="region of interest" description="Disordered" evidence="4">
    <location>
        <begin position="418"/>
        <end position="501"/>
    </location>
</feature>
<dbReference type="Gene3D" id="2.130.10.10">
    <property type="entry name" value="YVTN repeat-like/Quinoprotein amine dehydrogenase"/>
    <property type="match status" value="1"/>
</dbReference>
<feature type="compositionally biased region" description="Polar residues" evidence="4">
    <location>
        <begin position="518"/>
        <end position="532"/>
    </location>
</feature>
<dbReference type="GO" id="GO:0006367">
    <property type="term" value="P:transcription initiation at RNA polymerase II promoter"/>
    <property type="evidence" value="ECO:0007669"/>
    <property type="project" value="TreeGrafter"/>
</dbReference>
<evidence type="ECO:0000256" key="3">
    <source>
        <dbReference type="PROSITE-ProRule" id="PRU00221"/>
    </source>
</evidence>
<keyword evidence="6" id="KW-1185">Reference proteome</keyword>
<protein>
    <submittedName>
        <fullName evidence="5">13584_t:CDS:1</fullName>
    </submittedName>
</protein>
<keyword evidence="2" id="KW-0677">Repeat</keyword>
<feature type="region of interest" description="Disordered" evidence="4">
    <location>
        <begin position="301"/>
        <end position="337"/>
    </location>
</feature>
<feature type="compositionally biased region" description="Acidic residues" evidence="4">
    <location>
        <begin position="312"/>
        <end position="334"/>
    </location>
</feature>
<evidence type="ECO:0000256" key="2">
    <source>
        <dbReference type="ARBA" id="ARBA00022737"/>
    </source>
</evidence>
<dbReference type="EMBL" id="CAMKVN010000224">
    <property type="protein sequence ID" value="CAI2165438.1"/>
    <property type="molecule type" value="Genomic_DNA"/>
</dbReference>
<dbReference type="PROSITE" id="PS50294">
    <property type="entry name" value="WD_REPEATS_REGION"/>
    <property type="match status" value="1"/>
</dbReference>
<reference evidence="5" key="1">
    <citation type="submission" date="2022-08" db="EMBL/GenBank/DDBJ databases">
        <authorList>
            <person name="Kallberg Y."/>
            <person name="Tangrot J."/>
            <person name="Rosling A."/>
        </authorList>
    </citation>
    <scope>NUCLEOTIDE SEQUENCE</scope>
    <source>
        <strain evidence="5">Wild A</strain>
    </source>
</reference>
<keyword evidence="1 3" id="KW-0853">WD repeat</keyword>
<dbReference type="InterPro" id="IPR001680">
    <property type="entry name" value="WD40_rpt"/>
</dbReference>
<dbReference type="InterPro" id="IPR015943">
    <property type="entry name" value="WD40/YVTN_repeat-like_dom_sf"/>
</dbReference>
<feature type="region of interest" description="Disordered" evidence="4">
    <location>
        <begin position="561"/>
        <end position="605"/>
    </location>
</feature>
<feature type="compositionally biased region" description="Low complexity" evidence="4">
    <location>
        <begin position="564"/>
        <end position="605"/>
    </location>
</feature>
<proteinExistence type="predicted"/>
<evidence type="ECO:0000313" key="5">
    <source>
        <dbReference type="EMBL" id="CAI2165438.1"/>
    </source>
</evidence>
<feature type="compositionally biased region" description="Polar residues" evidence="4">
    <location>
        <begin position="663"/>
        <end position="675"/>
    </location>
</feature>
<feature type="compositionally biased region" description="Basic and acidic residues" evidence="4">
    <location>
        <begin position="426"/>
        <end position="439"/>
    </location>
</feature>
<feature type="compositionally biased region" description="Polar residues" evidence="4">
    <location>
        <begin position="488"/>
        <end position="501"/>
    </location>
</feature>
<feature type="region of interest" description="Disordered" evidence="4">
    <location>
        <begin position="744"/>
        <end position="807"/>
    </location>
</feature>
<dbReference type="AlphaFoldDB" id="A0A9W4WJ13"/>
<evidence type="ECO:0000256" key="4">
    <source>
        <dbReference type="SAM" id="MobiDB-lite"/>
    </source>
</evidence>
<dbReference type="PROSITE" id="PS50082">
    <property type="entry name" value="WD_REPEATS_2"/>
    <property type="match status" value="1"/>
</dbReference>
<feature type="compositionally biased region" description="Low complexity" evidence="4">
    <location>
        <begin position="463"/>
        <end position="483"/>
    </location>
</feature>
<dbReference type="PANTHER" id="PTHR19879:SF1">
    <property type="entry name" value="CANNONBALL-RELATED"/>
    <property type="match status" value="1"/>
</dbReference>
<dbReference type="PROSITE" id="PS00678">
    <property type="entry name" value="WD_REPEATS_1"/>
    <property type="match status" value="1"/>
</dbReference>
<feature type="repeat" description="WD" evidence="3">
    <location>
        <begin position="190"/>
        <end position="231"/>
    </location>
</feature>
<feature type="region of interest" description="Disordered" evidence="4">
    <location>
        <begin position="518"/>
        <end position="548"/>
    </location>
</feature>
<dbReference type="SMART" id="SM00320">
    <property type="entry name" value="WD40"/>
    <property type="match status" value="2"/>
</dbReference>
<dbReference type="InterPro" id="IPR019775">
    <property type="entry name" value="WD40_repeat_CS"/>
</dbReference>
<name>A0A9W4WJ13_9GLOM</name>
<feature type="compositionally biased region" description="Polar residues" evidence="4">
    <location>
        <begin position="778"/>
        <end position="804"/>
    </location>
</feature>
<dbReference type="PANTHER" id="PTHR19879">
    <property type="entry name" value="TRANSCRIPTION INITIATION FACTOR TFIID"/>
    <property type="match status" value="1"/>
</dbReference>
<dbReference type="Pfam" id="PF00400">
    <property type="entry name" value="WD40"/>
    <property type="match status" value="1"/>
</dbReference>
<dbReference type="SUPFAM" id="SSF50978">
    <property type="entry name" value="WD40 repeat-like"/>
    <property type="match status" value="1"/>
</dbReference>
<dbReference type="GO" id="GO:0016251">
    <property type="term" value="F:RNA polymerase II general transcription initiation factor activity"/>
    <property type="evidence" value="ECO:0007669"/>
    <property type="project" value="TreeGrafter"/>
</dbReference>
<accession>A0A9W4WJ13</accession>
<evidence type="ECO:0000256" key="1">
    <source>
        <dbReference type="ARBA" id="ARBA00022574"/>
    </source>
</evidence>
<dbReference type="OrthoDB" id="5591786at2759"/>
<feature type="compositionally biased region" description="Polar residues" evidence="4">
    <location>
        <begin position="619"/>
        <end position="650"/>
    </location>
</feature>
<dbReference type="GO" id="GO:0005669">
    <property type="term" value="C:transcription factor TFIID complex"/>
    <property type="evidence" value="ECO:0007669"/>
    <property type="project" value="TreeGrafter"/>
</dbReference>
<feature type="compositionally biased region" description="Polar residues" evidence="4">
    <location>
        <begin position="759"/>
        <end position="770"/>
    </location>
</feature>
<feature type="compositionally biased region" description="Low complexity" evidence="4">
    <location>
        <begin position="533"/>
        <end position="548"/>
    </location>
</feature>
<evidence type="ECO:0000313" key="6">
    <source>
        <dbReference type="Proteomes" id="UP001153678"/>
    </source>
</evidence>
<feature type="compositionally biased region" description="Polar residues" evidence="4">
    <location>
        <begin position="448"/>
        <end position="462"/>
    </location>
</feature>
<feature type="region of interest" description="Disordered" evidence="4">
    <location>
        <begin position="697"/>
        <end position="729"/>
    </location>
</feature>
<gene>
    <name evidence="5" type="ORF">FWILDA_LOCUS2073</name>
</gene>
<feature type="region of interest" description="Disordered" evidence="4">
    <location>
        <begin position="619"/>
        <end position="676"/>
    </location>
</feature>
<sequence length="995" mass="111255">MDYYELEVNPLFENHRFQFKKQCSLWRMNLLAVSDRNKNIMFVAKTDIIYVYRLGLLDYKPGVPIKELKCPIDESLKSRTINAIKVGNIGNEEVLVSVDDLGDVFVWFTANLDKNPIQFNNDVSTWGIALHGPKRLLAVSANSHSITIFNLQKSVQFFNDSGEEESHTPKTYASEISDDDALGGKAKSVLQGHENNIPNICFSACGRFLVSCSIDNTCRLWNVKNGELIQTKVLVRHGDEINDDWYEMNEDWGWTANFVSKSAFKTVSPNSEVCSHLTPNPESSQQVRVGRFRITEYEDGYMEDRSDVTGVESDDVEEDSNENDYTEGETDSDGEEQRVIELHDGDRASNNEEITMSSAYPILRSTNREPTLEVEGNSTPAYYDRAESTTPVVENYTENNPDYRWSVGHELNILSNHEQSDGNAESESKNDHDGERSEGIAEEDTLRSPIQGSLSTSAYSPVQPSYSPRSTTSSPQTATSAPSHLIPNLSSETSGNQNNVNFSPSYSPVSFMSTPLVSYQQNSPDLSPSSPTNPRYVPNSPSYSPVSPQFTPFSPNYVSTSPRYSPVSPHYSPTSSHSSQSSNYSPISPRYSPTSPHYSPTSSQHSPFFPHYSPISPQYSPTSIPTSPRYTMSSSQYSPISPHYSPTSPLQVPATPTYHSLPHDSSNYSPTSPHYSPTLFEHSSRVSTILTPYSPTFPQNLSSPRYSPVSPTYSPISSTEYNPVNRESSPSYSTIIASIINDLQRESPSPSPDNHEIESNSQSSHMNTVNICDPPSINIDNAQESPMNTTNVPTNEGATSSSDARSVPLYDDSPSKIAFDSMDISDVHDARRQLSDELVLYTSKHDLFILDPKSHLDVLRTENDVVCKVDTRRFLSYGDYDRLNMIEVIPDLSLTIVASQQGKVALTRLIKIIDDNGDESYYLYPEKYLPLVSTTSTSPMSGPLLGMFVAKHDTLQDPALFYYRLYLLYWSGTMLCYEIRRKQETNPLRMDNILI</sequence>
<organism evidence="5 6">
    <name type="scientific">Funneliformis geosporum</name>
    <dbReference type="NCBI Taxonomy" id="1117311"/>
    <lineage>
        <taxon>Eukaryota</taxon>
        <taxon>Fungi</taxon>
        <taxon>Fungi incertae sedis</taxon>
        <taxon>Mucoromycota</taxon>
        <taxon>Glomeromycotina</taxon>
        <taxon>Glomeromycetes</taxon>
        <taxon>Glomerales</taxon>
        <taxon>Glomeraceae</taxon>
        <taxon>Funneliformis</taxon>
    </lineage>
</organism>
<comment type="caution">
    <text evidence="5">The sequence shown here is derived from an EMBL/GenBank/DDBJ whole genome shotgun (WGS) entry which is preliminary data.</text>
</comment>